<dbReference type="InterPro" id="IPR032466">
    <property type="entry name" value="Metal_Hydrolase"/>
</dbReference>
<dbReference type="OrthoDB" id="9787621at2"/>
<dbReference type="SUPFAM" id="SSF51338">
    <property type="entry name" value="Composite domain of metallo-dependent hydrolases"/>
    <property type="match status" value="1"/>
</dbReference>
<evidence type="ECO:0000256" key="5">
    <source>
        <dbReference type="ARBA" id="ARBA00022801"/>
    </source>
</evidence>
<dbReference type="Pfam" id="PF01979">
    <property type="entry name" value="Amidohydro_1"/>
    <property type="match status" value="1"/>
</dbReference>
<comment type="pathway">
    <text evidence="1 8">Purine metabolism; guanine degradation; xanthine from guanine: step 1/1.</text>
</comment>
<organism evidence="10 11">
    <name type="scientific">Amphritea opalescens</name>
    <dbReference type="NCBI Taxonomy" id="2490544"/>
    <lineage>
        <taxon>Bacteria</taxon>
        <taxon>Pseudomonadati</taxon>
        <taxon>Pseudomonadota</taxon>
        <taxon>Gammaproteobacteria</taxon>
        <taxon>Oceanospirillales</taxon>
        <taxon>Oceanospirillaceae</taxon>
        <taxon>Amphritea</taxon>
    </lineage>
</organism>
<dbReference type="InterPro" id="IPR051607">
    <property type="entry name" value="Metallo-dep_hydrolases"/>
</dbReference>
<evidence type="ECO:0000256" key="3">
    <source>
        <dbReference type="ARBA" id="ARBA00012781"/>
    </source>
</evidence>
<keyword evidence="11" id="KW-1185">Reference proteome</keyword>
<dbReference type="UniPathway" id="UPA00603">
    <property type="reaction ID" value="UER00660"/>
</dbReference>
<evidence type="ECO:0000313" key="11">
    <source>
        <dbReference type="Proteomes" id="UP000283087"/>
    </source>
</evidence>
<dbReference type="NCBIfam" id="NF006679">
    <property type="entry name" value="PRK09228.1"/>
    <property type="match status" value="1"/>
</dbReference>
<comment type="cofactor">
    <cofactor evidence="8">
        <name>Zn(2+)</name>
        <dbReference type="ChEBI" id="CHEBI:29105"/>
    </cofactor>
    <text evidence="8">Binds 1 zinc ion per subunit.</text>
</comment>
<dbReference type="AlphaFoldDB" id="A0A430KQ32"/>
<dbReference type="GO" id="GO:0006147">
    <property type="term" value="P:guanine catabolic process"/>
    <property type="evidence" value="ECO:0007669"/>
    <property type="project" value="UniProtKB-UniRule"/>
</dbReference>
<dbReference type="SUPFAM" id="SSF51556">
    <property type="entry name" value="Metallo-dependent hydrolases"/>
    <property type="match status" value="1"/>
</dbReference>
<keyword evidence="6 8" id="KW-0862">Zinc</keyword>
<sequence>MTQPAITAYRAAILDSLGDPTDLGIDNSYRYFEDGLMVVENGQITALGEATDLLTTLPADITIQQYSDALIIPGFIDTHIHYPQTGMIASYGEQLLDWLENYTFPAEQKFADPQHAADVSEIFVNELLRNGTTTALVFGTVHPASVDAFFHCAEQHNLRMIAGKVMMDRNAPAALTDTPDSSYQDSKALIERWHGKGRLHYAVTPRFAPTSSPEQLSLAGKLLQEYEGLYMHTHLSENKNEIEWVKNLFPDQNGYLDVYDHHHLLGERSVFAHGVHLCDEECQRLADTDSAIAFCPTSNLFLGSGLFNLPQAEKFKINVGMGTDVGAGTSFSMLQTINEAYKVMQLQGKKLHPFKSFYLATLGGAKALKLDDKIGNLEPGSEADFVVLDYNATPLMKYRMAQTQSLEERLFVMMTLGDDRAVKETYAMGKPVYSRD</sequence>
<dbReference type="NCBIfam" id="TIGR02967">
    <property type="entry name" value="guan_deamin"/>
    <property type="match status" value="1"/>
</dbReference>
<dbReference type="RefSeq" id="WP_126158861.1">
    <property type="nucleotide sequence ID" value="NZ_RQXW01000009.1"/>
</dbReference>
<dbReference type="GO" id="GO:0008892">
    <property type="term" value="F:guanine deaminase activity"/>
    <property type="evidence" value="ECO:0007669"/>
    <property type="project" value="UniProtKB-UniRule"/>
</dbReference>
<evidence type="ECO:0000256" key="4">
    <source>
        <dbReference type="ARBA" id="ARBA00022723"/>
    </source>
</evidence>
<dbReference type="GO" id="GO:0005829">
    <property type="term" value="C:cytosol"/>
    <property type="evidence" value="ECO:0007669"/>
    <property type="project" value="TreeGrafter"/>
</dbReference>
<evidence type="ECO:0000259" key="9">
    <source>
        <dbReference type="Pfam" id="PF01979"/>
    </source>
</evidence>
<proteinExistence type="inferred from homology"/>
<dbReference type="GO" id="GO:0008270">
    <property type="term" value="F:zinc ion binding"/>
    <property type="evidence" value="ECO:0007669"/>
    <property type="project" value="UniProtKB-UniRule"/>
</dbReference>
<dbReference type="InterPro" id="IPR006680">
    <property type="entry name" value="Amidohydro-rel"/>
</dbReference>
<dbReference type="EMBL" id="RQXW01000009">
    <property type="protein sequence ID" value="RTE65608.1"/>
    <property type="molecule type" value="Genomic_DNA"/>
</dbReference>
<keyword evidence="4 8" id="KW-0479">Metal-binding</keyword>
<keyword evidence="5 8" id="KW-0378">Hydrolase</keyword>
<dbReference type="EC" id="3.5.4.3" evidence="3 7"/>
<accession>A0A430KQ32</accession>
<reference evidence="10 11" key="1">
    <citation type="submission" date="2018-11" db="EMBL/GenBank/DDBJ databases">
        <title>The draft genome sequence of Amphritea opalescens ANRC-JH13T.</title>
        <authorList>
            <person name="Fang Z."/>
            <person name="Zhang Y."/>
            <person name="Han X."/>
        </authorList>
    </citation>
    <scope>NUCLEOTIDE SEQUENCE [LARGE SCALE GENOMIC DNA]</scope>
    <source>
        <strain evidence="10 11">ANRC-JH13</strain>
    </source>
</reference>
<dbReference type="Gene3D" id="3.20.20.140">
    <property type="entry name" value="Metal-dependent hydrolases"/>
    <property type="match status" value="1"/>
</dbReference>
<gene>
    <name evidence="10" type="primary">guaD</name>
    <name evidence="10" type="ORF">EH243_11755</name>
</gene>
<dbReference type="Proteomes" id="UP000283087">
    <property type="component" value="Unassembled WGS sequence"/>
</dbReference>
<name>A0A430KQ32_9GAMM</name>
<dbReference type="FunFam" id="3.20.20.140:FF:000022">
    <property type="entry name" value="Guanine deaminase"/>
    <property type="match status" value="1"/>
</dbReference>
<evidence type="ECO:0000313" key="10">
    <source>
        <dbReference type="EMBL" id="RTE65608.1"/>
    </source>
</evidence>
<dbReference type="InterPro" id="IPR011059">
    <property type="entry name" value="Metal-dep_hydrolase_composite"/>
</dbReference>
<comment type="similarity">
    <text evidence="2 8">Belongs to the metallo-dependent hydrolases superfamily. ATZ/TRZ family.</text>
</comment>
<dbReference type="InterPro" id="IPR014311">
    <property type="entry name" value="Guanine_deaminase"/>
</dbReference>
<comment type="catalytic activity">
    <reaction evidence="8">
        <text>guanine + H2O + H(+) = xanthine + NH4(+)</text>
        <dbReference type="Rhea" id="RHEA:14665"/>
        <dbReference type="ChEBI" id="CHEBI:15377"/>
        <dbReference type="ChEBI" id="CHEBI:15378"/>
        <dbReference type="ChEBI" id="CHEBI:16235"/>
        <dbReference type="ChEBI" id="CHEBI:17712"/>
        <dbReference type="ChEBI" id="CHEBI:28938"/>
        <dbReference type="EC" id="3.5.4.3"/>
    </reaction>
</comment>
<evidence type="ECO:0000256" key="2">
    <source>
        <dbReference type="ARBA" id="ARBA00006745"/>
    </source>
</evidence>
<dbReference type="Gene3D" id="2.30.40.10">
    <property type="entry name" value="Urease, subunit C, domain 1"/>
    <property type="match status" value="1"/>
</dbReference>
<feature type="domain" description="Amidohydrolase-related" evidence="9">
    <location>
        <begin position="71"/>
        <end position="432"/>
    </location>
</feature>
<comment type="caution">
    <text evidence="10">The sequence shown here is derived from an EMBL/GenBank/DDBJ whole genome shotgun (WGS) entry which is preliminary data.</text>
</comment>
<evidence type="ECO:0000256" key="1">
    <source>
        <dbReference type="ARBA" id="ARBA00004984"/>
    </source>
</evidence>
<evidence type="ECO:0000256" key="7">
    <source>
        <dbReference type="NCBIfam" id="TIGR02967"/>
    </source>
</evidence>
<protein>
    <recommendedName>
        <fullName evidence="3 7">Guanine deaminase</fullName>
        <shortName evidence="8">Guanase</shortName>
        <ecNumber evidence="3 7">3.5.4.3</ecNumber>
    </recommendedName>
    <alternativeName>
        <fullName evidence="8">Guanine aminohydrolase</fullName>
    </alternativeName>
</protein>
<comment type="function">
    <text evidence="8">Catalyzes the hydrolytic deamination of guanine, producing xanthine and ammonia.</text>
</comment>
<evidence type="ECO:0000256" key="6">
    <source>
        <dbReference type="ARBA" id="ARBA00022833"/>
    </source>
</evidence>
<dbReference type="PANTHER" id="PTHR11271">
    <property type="entry name" value="GUANINE DEAMINASE"/>
    <property type="match status" value="1"/>
</dbReference>
<evidence type="ECO:0000256" key="8">
    <source>
        <dbReference type="RuleBase" id="RU366009"/>
    </source>
</evidence>
<dbReference type="PANTHER" id="PTHR11271:SF6">
    <property type="entry name" value="GUANINE DEAMINASE"/>
    <property type="match status" value="1"/>
</dbReference>
<dbReference type="CDD" id="cd01303">
    <property type="entry name" value="GDEase"/>
    <property type="match status" value="1"/>
</dbReference>